<gene>
    <name evidence="3" type="ORF">SAMN05216302_102425</name>
</gene>
<sequence>MERKPKVTQQAVDAACEELQQAGKNVSVNAVIAITGGSFSTVGAMVKTWRAEQQKKAAPAIDMPESITNAMYQATAVVWEAAASLANERIERVRTEAQDALEKSRLESSEYMDAIANLEQQLEKNRKSLASAEKRLSMTASEIAQLNTHKISLETRLADRDSELKQLREDYKKLQAELIAIAKTGKDKH</sequence>
<keyword evidence="4" id="KW-1185">Reference proteome</keyword>
<proteinExistence type="predicted"/>
<evidence type="ECO:0000313" key="3">
    <source>
        <dbReference type="EMBL" id="SFK98234.1"/>
    </source>
</evidence>
<keyword evidence="1" id="KW-0175">Coiled coil</keyword>
<dbReference type="EMBL" id="FOSP01000024">
    <property type="protein sequence ID" value="SFK98234.1"/>
    <property type="molecule type" value="Genomic_DNA"/>
</dbReference>
<dbReference type="RefSeq" id="WP_090701217.1">
    <property type="nucleotide sequence ID" value="NZ_FOSP01000024.1"/>
</dbReference>
<protein>
    <submittedName>
        <fullName evidence="3">Replication region DNA-binding N-term</fullName>
    </submittedName>
</protein>
<reference evidence="4" key="1">
    <citation type="submission" date="2016-10" db="EMBL/GenBank/DDBJ databases">
        <authorList>
            <person name="Varghese N."/>
            <person name="Submissions S."/>
        </authorList>
    </citation>
    <scope>NUCLEOTIDE SEQUENCE [LARGE SCALE GENOMIC DNA]</scope>
    <source>
        <strain evidence="4">Nm69</strain>
    </source>
</reference>
<keyword evidence="3" id="KW-0238">DNA-binding</keyword>
<dbReference type="GO" id="GO:0003677">
    <property type="term" value="F:DNA binding"/>
    <property type="evidence" value="ECO:0007669"/>
    <property type="project" value="UniProtKB-KW"/>
</dbReference>
<name>A0A1I4DXF0_9PROT</name>
<dbReference type="Gene3D" id="1.20.5.340">
    <property type="match status" value="1"/>
</dbReference>
<dbReference type="AlphaFoldDB" id="A0A1I4DXF0"/>
<organism evidence="3 4">
    <name type="scientific">Nitrosomonas aestuarii</name>
    <dbReference type="NCBI Taxonomy" id="52441"/>
    <lineage>
        <taxon>Bacteria</taxon>
        <taxon>Pseudomonadati</taxon>
        <taxon>Pseudomonadota</taxon>
        <taxon>Betaproteobacteria</taxon>
        <taxon>Nitrosomonadales</taxon>
        <taxon>Nitrosomonadaceae</taxon>
        <taxon>Nitrosomonas</taxon>
    </lineage>
</organism>
<evidence type="ECO:0000259" key="2">
    <source>
        <dbReference type="Pfam" id="PF11740"/>
    </source>
</evidence>
<feature type="domain" description="KfrA N-terminal DNA-binding" evidence="2">
    <location>
        <begin position="8"/>
        <end position="122"/>
    </location>
</feature>
<feature type="coiled-coil region" evidence="1">
    <location>
        <begin position="83"/>
        <end position="184"/>
    </location>
</feature>
<dbReference type="Proteomes" id="UP000199533">
    <property type="component" value="Unassembled WGS sequence"/>
</dbReference>
<dbReference type="OrthoDB" id="8551547at2"/>
<dbReference type="InterPro" id="IPR021104">
    <property type="entry name" value="KfrA_DNA-bd_N"/>
</dbReference>
<dbReference type="Pfam" id="PF11740">
    <property type="entry name" value="KfrA_N"/>
    <property type="match status" value="1"/>
</dbReference>
<evidence type="ECO:0000256" key="1">
    <source>
        <dbReference type="SAM" id="Coils"/>
    </source>
</evidence>
<accession>A0A1I4DXF0</accession>
<evidence type="ECO:0000313" key="4">
    <source>
        <dbReference type="Proteomes" id="UP000199533"/>
    </source>
</evidence>